<dbReference type="Pfam" id="PF13377">
    <property type="entry name" value="Peripla_BP_3"/>
    <property type="match status" value="1"/>
</dbReference>
<gene>
    <name evidence="6" type="ORF">SAMN06272737_10455</name>
</gene>
<dbReference type="Proteomes" id="UP000198403">
    <property type="component" value="Unassembled WGS sequence"/>
</dbReference>
<evidence type="ECO:0000256" key="2">
    <source>
        <dbReference type="ARBA" id="ARBA00023125"/>
    </source>
</evidence>
<organism evidence="6 7">
    <name type="scientific">Blastococcus mobilis</name>
    <dbReference type="NCBI Taxonomy" id="1938746"/>
    <lineage>
        <taxon>Bacteria</taxon>
        <taxon>Bacillati</taxon>
        <taxon>Actinomycetota</taxon>
        <taxon>Actinomycetes</taxon>
        <taxon>Geodermatophilales</taxon>
        <taxon>Geodermatophilaceae</taxon>
        <taxon>Blastococcus</taxon>
    </lineage>
</organism>
<feature type="region of interest" description="Disordered" evidence="4">
    <location>
        <begin position="329"/>
        <end position="362"/>
    </location>
</feature>
<feature type="domain" description="HTH lacI-type" evidence="5">
    <location>
        <begin position="13"/>
        <end position="67"/>
    </location>
</feature>
<evidence type="ECO:0000256" key="1">
    <source>
        <dbReference type="ARBA" id="ARBA00023015"/>
    </source>
</evidence>
<keyword evidence="1" id="KW-0805">Transcription regulation</keyword>
<proteinExistence type="predicted"/>
<sequence>MVVVSAAESVRRPRLQDVAAAAGVSPATASLVLRGSAGPSSVTRERVLDAAARLGYRPDRAASLLARRRSRLIGVLMDVRSTFHAQLVEDVHEAAEEHGYDLVLSTMTRTRDEGRAVETLLDSRCEALVLLGPEAPAARLGALDRQLPVVAVGRAVPSAGVDVVRAADDEGVALAVDHLVALGHRRITYVDGGPGAISAGRRRGYQRAMRRHRLGENLHVMPGDHGEESGARAARALLATDLPPTAVVAYNDRSAVGVLDTLLRSGVGVPGTVSVVGYDDSPLSRLAHVDLTTVSQESQQLMRHAVAAVVERLDGGRMEHREVVVPPRLVVRGTTGAPPDAELDDPRGGSRRGSVRSDHGLT</sequence>
<dbReference type="GO" id="GO:0000976">
    <property type="term" value="F:transcription cis-regulatory region binding"/>
    <property type="evidence" value="ECO:0007669"/>
    <property type="project" value="TreeGrafter"/>
</dbReference>
<protein>
    <submittedName>
        <fullName evidence="6">Transcriptional regulator, LacI family</fullName>
    </submittedName>
</protein>
<name>A0A238VQG5_9ACTN</name>
<dbReference type="CDD" id="cd01392">
    <property type="entry name" value="HTH_LacI"/>
    <property type="match status" value="1"/>
</dbReference>
<evidence type="ECO:0000256" key="4">
    <source>
        <dbReference type="SAM" id="MobiDB-lite"/>
    </source>
</evidence>
<dbReference type="SUPFAM" id="SSF53822">
    <property type="entry name" value="Periplasmic binding protein-like I"/>
    <property type="match status" value="1"/>
</dbReference>
<dbReference type="InterPro" id="IPR000843">
    <property type="entry name" value="HTH_LacI"/>
</dbReference>
<keyword evidence="2" id="KW-0238">DNA-binding</keyword>
<dbReference type="GO" id="GO:0003700">
    <property type="term" value="F:DNA-binding transcription factor activity"/>
    <property type="evidence" value="ECO:0007669"/>
    <property type="project" value="TreeGrafter"/>
</dbReference>
<dbReference type="SUPFAM" id="SSF47413">
    <property type="entry name" value="lambda repressor-like DNA-binding domains"/>
    <property type="match status" value="1"/>
</dbReference>
<dbReference type="EMBL" id="FZNO01000004">
    <property type="protein sequence ID" value="SNR36023.1"/>
    <property type="molecule type" value="Genomic_DNA"/>
</dbReference>
<reference evidence="6 7" key="1">
    <citation type="submission" date="2017-06" db="EMBL/GenBank/DDBJ databases">
        <authorList>
            <person name="Kim H.J."/>
            <person name="Triplett B.A."/>
        </authorList>
    </citation>
    <scope>NUCLEOTIDE SEQUENCE [LARGE SCALE GENOMIC DNA]</scope>
    <source>
        <strain evidence="6 7">DSM 44272</strain>
    </source>
</reference>
<dbReference type="Pfam" id="PF00356">
    <property type="entry name" value="LacI"/>
    <property type="match status" value="1"/>
</dbReference>
<evidence type="ECO:0000313" key="7">
    <source>
        <dbReference type="Proteomes" id="UP000198403"/>
    </source>
</evidence>
<accession>A0A238VQG5</accession>
<evidence type="ECO:0000313" key="6">
    <source>
        <dbReference type="EMBL" id="SNR36023.1"/>
    </source>
</evidence>
<dbReference type="SMART" id="SM00354">
    <property type="entry name" value="HTH_LACI"/>
    <property type="match status" value="1"/>
</dbReference>
<dbReference type="Gene3D" id="3.40.50.2300">
    <property type="match status" value="2"/>
</dbReference>
<dbReference type="Gene3D" id="1.10.260.40">
    <property type="entry name" value="lambda repressor-like DNA-binding domains"/>
    <property type="match status" value="1"/>
</dbReference>
<keyword evidence="3" id="KW-0804">Transcription</keyword>
<dbReference type="PANTHER" id="PTHR30146">
    <property type="entry name" value="LACI-RELATED TRANSCRIPTIONAL REPRESSOR"/>
    <property type="match status" value="1"/>
</dbReference>
<dbReference type="PROSITE" id="PS00356">
    <property type="entry name" value="HTH_LACI_1"/>
    <property type="match status" value="1"/>
</dbReference>
<dbReference type="InterPro" id="IPR046335">
    <property type="entry name" value="LacI/GalR-like_sensor"/>
</dbReference>
<dbReference type="PANTHER" id="PTHR30146:SF109">
    <property type="entry name" value="HTH-TYPE TRANSCRIPTIONAL REGULATOR GALS"/>
    <property type="match status" value="1"/>
</dbReference>
<dbReference type="InterPro" id="IPR028082">
    <property type="entry name" value="Peripla_BP_I"/>
</dbReference>
<dbReference type="AlphaFoldDB" id="A0A238VQG5"/>
<dbReference type="CDD" id="cd06267">
    <property type="entry name" value="PBP1_LacI_sugar_binding-like"/>
    <property type="match status" value="1"/>
</dbReference>
<evidence type="ECO:0000259" key="5">
    <source>
        <dbReference type="PROSITE" id="PS50932"/>
    </source>
</evidence>
<evidence type="ECO:0000256" key="3">
    <source>
        <dbReference type="ARBA" id="ARBA00023163"/>
    </source>
</evidence>
<dbReference type="InterPro" id="IPR010982">
    <property type="entry name" value="Lambda_DNA-bd_dom_sf"/>
</dbReference>
<dbReference type="PROSITE" id="PS50932">
    <property type="entry name" value="HTH_LACI_2"/>
    <property type="match status" value="1"/>
</dbReference>
<keyword evidence="7" id="KW-1185">Reference proteome</keyword>